<protein>
    <submittedName>
        <fullName evidence="1">Uncharacterized protein</fullName>
    </submittedName>
</protein>
<dbReference type="Proteomes" id="UP001420932">
    <property type="component" value="Unassembled WGS sequence"/>
</dbReference>
<proteinExistence type="predicted"/>
<evidence type="ECO:0000313" key="2">
    <source>
        <dbReference type="Proteomes" id="UP001420932"/>
    </source>
</evidence>
<name>A0AAP0KGR1_9MAGN</name>
<dbReference type="EMBL" id="JBBNAF010000004">
    <property type="protein sequence ID" value="KAK9151309.1"/>
    <property type="molecule type" value="Genomic_DNA"/>
</dbReference>
<dbReference type="AlphaFoldDB" id="A0AAP0KGR1"/>
<reference evidence="1 2" key="1">
    <citation type="submission" date="2024-01" db="EMBL/GenBank/DDBJ databases">
        <title>Genome assemblies of Stephania.</title>
        <authorList>
            <person name="Yang L."/>
        </authorList>
    </citation>
    <scope>NUCLEOTIDE SEQUENCE [LARGE SCALE GENOMIC DNA]</scope>
    <source>
        <strain evidence="1">YNDBR</strain>
        <tissue evidence="1">Leaf</tissue>
    </source>
</reference>
<evidence type="ECO:0000313" key="1">
    <source>
        <dbReference type="EMBL" id="KAK9151309.1"/>
    </source>
</evidence>
<keyword evidence="2" id="KW-1185">Reference proteome</keyword>
<comment type="caution">
    <text evidence="1">The sequence shown here is derived from an EMBL/GenBank/DDBJ whole genome shotgun (WGS) entry which is preliminary data.</text>
</comment>
<organism evidence="1 2">
    <name type="scientific">Stephania yunnanensis</name>
    <dbReference type="NCBI Taxonomy" id="152371"/>
    <lineage>
        <taxon>Eukaryota</taxon>
        <taxon>Viridiplantae</taxon>
        <taxon>Streptophyta</taxon>
        <taxon>Embryophyta</taxon>
        <taxon>Tracheophyta</taxon>
        <taxon>Spermatophyta</taxon>
        <taxon>Magnoliopsida</taxon>
        <taxon>Ranunculales</taxon>
        <taxon>Menispermaceae</taxon>
        <taxon>Menispermoideae</taxon>
        <taxon>Cissampelideae</taxon>
        <taxon>Stephania</taxon>
    </lineage>
</organism>
<sequence length="76" mass="8821">MERLRPERRRVVDRSDARFRRNRDDAMNSKAMVRFISQDFGCDLYVFSKLTIKSLNGHHGLGVGCRCANLDANETF</sequence>
<gene>
    <name evidence="1" type="ORF">Syun_009618</name>
</gene>
<accession>A0AAP0KGR1</accession>